<feature type="compositionally biased region" description="Polar residues" evidence="1">
    <location>
        <begin position="233"/>
        <end position="242"/>
    </location>
</feature>
<feature type="region of interest" description="Disordered" evidence="1">
    <location>
        <begin position="223"/>
        <end position="242"/>
    </location>
</feature>
<dbReference type="EnsemblMetazoa" id="PPA09315.1">
    <property type="protein sequence ID" value="PPA09315.1"/>
    <property type="gene ID" value="WBGene00098869"/>
</dbReference>
<evidence type="ECO:0000313" key="3">
    <source>
        <dbReference type="Proteomes" id="UP000005239"/>
    </source>
</evidence>
<accession>A0A2A6BVU5</accession>
<proteinExistence type="predicted"/>
<feature type="compositionally biased region" description="Basic and acidic residues" evidence="1">
    <location>
        <begin position="106"/>
        <end position="117"/>
    </location>
</feature>
<dbReference type="AlphaFoldDB" id="A0A2A6BVU5"/>
<name>A0A2A6BVU5_PRIPA</name>
<organism evidence="2 3">
    <name type="scientific">Pristionchus pacificus</name>
    <name type="common">Parasitic nematode worm</name>
    <dbReference type="NCBI Taxonomy" id="54126"/>
    <lineage>
        <taxon>Eukaryota</taxon>
        <taxon>Metazoa</taxon>
        <taxon>Ecdysozoa</taxon>
        <taxon>Nematoda</taxon>
        <taxon>Chromadorea</taxon>
        <taxon>Rhabditida</taxon>
        <taxon>Rhabditina</taxon>
        <taxon>Diplogasteromorpha</taxon>
        <taxon>Diplogasteroidea</taxon>
        <taxon>Neodiplogasteridae</taxon>
        <taxon>Pristionchus</taxon>
    </lineage>
</organism>
<reference evidence="3" key="1">
    <citation type="journal article" date="2008" name="Nat. Genet.">
        <title>The Pristionchus pacificus genome provides a unique perspective on nematode lifestyle and parasitism.</title>
        <authorList>
            <person name="Dieterich C."/>
            <person name="Clifton S.W."/>
            <person name="Schuster L.N."/>
            <person name="Chinwalla A."/>
            <person name="Delehaunty K."/>
            <person name="Dinkelacker I."/>
            <person name="Fulton L."/>
            <person name="Fulton R."/>
            <person name="Godfrey J."/>
            <person name="Minx P."/>
            <person name="Mitreva M."/>
            <person name="Roeseler W."/>
            <person name="Tian H."/>
            <person name="Witte H."/>
            <person name="Yang S.P."/>
            <person name="Wilson R.K."/>
            <person name="Sommer R.J."/>
        </authorList>
    </citation>
    <scope>NUCLEOTIDE SEQUENCE [LARGE SCALE GENOMIC DNA]</scope>
    <source>
        <strain evidence="3">PS312</strain>
    </source>
</reference>
<sequence>MGASHSSTSKAGKFAGTPKRQRACSCYEGAATAPSIRRNASNINRNAKEFSKFWQNGGNFQGMGARAMSIDPTIRSPPRVVPSGNVAAAAANNHTPPPSAYSTPRDSYRNESLERRGPGLNRVHSVKYNTFSPPARCNGMQAAPTTPTTLYHRHPSYSYHHRCASNEAELRLSLLLFMTPDCPVERLLTLSLLEWAKYRNDGSHIELFCSIQPHAVARDRHGRLSNAREHSENTGNTACQSGSPPLFVAADVF</sequence>
<reference evidence="2" key="2">
    <citation type="submission" date="2022-06" db="UniProtKB">
        <authorList>
            <consortium name="EnsemblMetazoa"/>
        </authorList>
    </citation>
    <scope>IDENTIFICATION</scope>
    <source>
        <strain evidence="2">PS312</strain>
    </source>
</reference>
<dbReference type="Proteomes" id="UP000005239">
    <property type="component" value="Unassembled WGS sequence"/>
</dbReference>
<evidence type="ECO:0000256" key="1">
    <source>
        <dbReference type="SAM" id="MobiDB-lite"/>
    </source>
</evidence>
<protein>
    <submittedName>
        <fullName evidence="2">Uncharacterized protein</fullName>
    </submittedName>
</protein>
<keyword evidence="3" id="KW-1185">Reference proteome</keyword>
<evidence type="ECO:0000313" key="2">
    <source>
        <dbReference type="EnsemblMetazoa" id="PPA09315.1"/>
    </source>
</evidence>
<gene>
    <name evidence="2" type="primary">WBGene00098869</name>
</gene>
<feature type="region of interest" description="Disordered" evidence="1">
    <location>
        <begin position="89"/>
        <end position="120"/>
    </location>
</feature>
<accession>A0A8R1YA61</accession>